<evidence type="ECO:0000313" key="1">
    <source>
        <dbReference type="EMBL" id="KAF5829890.1"/>
    </source>
</evidence>
<accession>A0ABQ7G5M5</accession>
<gene>
    <name evidence="1" type="ORF">DUNSADRAFT_15333</name>
</gene>
<comment type="caution">
    <text evidence="1">The sequence shown here is derived from an EMBL/GenBank/DDBJ whole genome shotgun (WGS) entry which is preliminary data.</text>
</comment>
<protein>
    <recommendedName>
        <fullName evidence="3">Encoded protein</fullName>
    </recommendedName>
</protein>
<evidence type="ECO:0008006" key="3">
    <source>
        <dbReference type="Google" id="ProtNLM"/>
    </source>
</evidence>
<sequence length="160" mass="16810">MLALGCRPKFCSLPSDLYKVLLLDSAQHRPAPAPDEGRSSWGQELQFGATARAGPCSGGCVLFDMEPADRYMGHGTGTGSLQSLNPSPFQRPGIQHQTSFNSSNCNTISINGGPVRDYASMPAQSATLMQPNAASSGAADCLLSLCLPYDDLSHLVGVHA</sequence>
<evidence type="ECO:0000313" key="2">
    <source>
        <dbReference type="Proteomes" id="UP000815325"/>
    </source>
</evidence>
<proteinExistence type="predicted"/>
<reference evidence="1" key="1">
    <citation type="submission" date="2017-08" db="EMBL/GenBank/DDBJ databases">
        <authorList>
            <person name="Polle J.E."/>
            <person name="Barry K."/>
            <person name="Cushman J."/>
            <person name="Schmutz J."/>
            <person name="Tran D."/>
            <person name="Hathwaick L.T."/>
            <person name="Yim W.C."/>
            <person name="Jenkins J."/>
            <person name="Mckie-Krisberg Z.M."/>
            <person name="Prochnik S."/>
            <person name="Lindquist E."/>
            <person name="Dockter R.B."/>
            <person name="Adam C."/>
            <person name="Molina H."/>
            <person name="Bunkerborg J."/>
            <person name="Jin E."/>
            <person name="Buchheim M."/>
            <person name="Magnuson J."/>
        </authorList>
    </citation>
    <scope>NUCLEOTIDE SEQUENCE</scope>
    <source>
        <strain evidence="1">CCAP 19/18</strain>
    </source>
</reference>
<organism evidence="1 2">
    <name type="scientific">Dunaliella salina</name>
    <name type="common">Green alga</name>
    <name type="synonym">Protococcus salinus</name>
    <dbReference type="NCBI Taxonomy" id="3046"/>
    <lineage>
        <taxon>Eukaryota</taxon>
        <taxon>Viridiplantae</taxon>
        <taxon>Chlorophyta</taxon>
        <taxon>core chlorophytes</taxon>
        <taxon>Chlorophyceae</taxon>
        <taxon>CS clade</taxon>
        <taxon>Chlamydomonadales</taxon>
        <taxon>Dunaliellaceae</taxon>
        <taxon>Dunaliella</taxon>
    </lineage>
</organism>
<dbReference type="Proteomes" id="UP000815325">
    <property type="component" value="Unassembled WGS sequence"/>
</dbReference>
<keyword evidence="2" id="KW-1185">Reference proteome</keyword>
<name>A0ABQ7G5M5_DUNSA</name>
<dbReference type="EMBL" id="MU070103">
    <property type="protein sequence ID" value="KAF5829890.1"/>
    <property type="molecule type" value="Genomic_DNA"/>
</dbReference>